<dbReference type="InterPro" id="IPR027417">
    <property type="entry name" value="P-loop_NTPase"/>
</dbReference>
<dbReference type="InterPro" id="IPR003439">
    <property type="entry name" value="ABC_transporter-like_ATP-bd"/>
</dbReference>
<organism evidence="4 5">
    <name type="scientific">Polycladomyces subterraneus</name>
    <dbReference type="NCBI Taxonomy" id="1016997"/>
    <lineage>
        <taxon>Bacteria</taxon>
        <taxon>Bacillati</taxon>
        <taxon>Bacillota</taxon>
        <taxon>Bacilli</taxon>
        <taxon>Bacillales</taxon>
        <taxon>Thermoactinomycetaceae</taxon>
        <taxon>Polycladomyces</taxon>
    </lineage>
</organism>
<evidence type="ECO:0000256" key="2">
    <source>
        <dbReference type="ARBA" id="ARBA00022840"/>
    </source>
</evidence>
<evidence type="ECO:0000259" key="3">
    <source>
        <dbReference type="PROSITE" id="PS50893"/>
    </source>
</evidence>
<dbReference type="SMART" id="SM00382">
    <property type="entry name" value="AAA"/>
    <property type="match status" value="1"/>
</dbReference>
<accession>A0ABT8ILY0</accession>
<dbReference type="PANTHER" id="PTHR43038:SF3">
    <property type="entry name" value="ABC TRANSPORTER G FAMILY MEMBER 20 ISOFORM X1"/>
    <property type="match status" value="1"/>
</dbReference>
<name>A0ABT8ILY0_9BACL</name>
<dbReference type="GO" id="GO:0005524">
    <property type="term" value="F:ATP binding"/>
    <property type="evidence" value="ECO:0007669"/>
    <property type="project" value="UniProtKB-KW"/>
</dbReference>
<dbReference type="Proteomes" id="UP001174196">
    <property type="component" value="Unassembled WGS sequence"/>
</dbReference>
<dbReference type="Gene3D" id="3.40.50.300">
    <property type="entry name" value="P-loop containing nucleotide triphosphate hydrolases"/>
    <property type="match status" value="1"/>
</dbReference>
<keyword evidence="2 4" id="KW-0067">ATP-binding</keyword>
<evidence type="ECO:0000313" key="4">
    <source>
        <dbReference type="EMBL" id="MDN4593756.1"/>
    </source>
</evidence>
<comment type="caution">
    <text evidence="4">The sequence shown here is derived from an EMBL/GenBank/DDBJ whole genome shotgun (WGS) entry which is preliminary data.</text>
</comment>
<dbReference type="PROSITE" id="PS50893">
    <property type="entry name" value="ABC_TRANSPORTER_2"/>
    <property type="match status" value="1"/>
</dbReference>
<proteinExistence type="predicted"/>
<dbReference type="Pfam" id="PF00005">
    <property type="entry name" value="ABC_tran"/>
    <property type="match status" value="1"/>
</dbReference>
<dbReference type="EMBL" id="JANRHH010000031">
    <property type="protein sequence ID" value="MDN4593756.1"/>
    <property type="molecule type" value="Genomic_DNA"/>
</dbReference>
<evidence type="ECO:0000313" key="5">
    <source>
        <dbReference type="Proteomes" id="UP001174196"/>
    </source>
</evidence>
<dbReference type="PANTHER" id="PTHR43038">
    <property type="entry name" value="ATP-BINDING CASSETTE, SUB-FAMILY H, MEMBER 1"/>
    <property type="match status" value="1"/>
</dbReference>
<sequence>MIELHRITKQFGTFRAVNQVSLTVSKGSVFGLLGANGAGKTTLIRIMCGILPPTSGSGLVLGRDIVKERAQIKERIGYMSQKFSLYPDLTVEENIRFYARLYGVEQIKQRVEELIEQFSLQDAAKKQVSALGGGIRQRVAFASAIVHMPQLLFLDEPTSGVDPLTRRLFWEQLYEFTEQGMTVLVTTHYMDEAERCEQVALMNQGQIVAKGKVDELKERYADELGTARPTLEEIFVHVINQGGENVQEKLG</sequence>
<reference evidence="4" key="1">
    <citation type="submission" date="2022-08" db="EMBL/GenBank/DDBJ databases">
        <title>Polycladomyces zharkentsis sp. nov., a novel thermophilic CMC and starch-degrading bacterium isolated from a geothermal spring in Kazakhstan.</title>
        <authorList>
            <person name="Mashzhan A."/>
            <person name="Kistaubaeva A."/>
            <person name="Javier-Lopez R."/>
            <person name="Birkeland N.-K."/>
        </authorList>
    </citation>
    <scope>NUCLEOTIDE SEQUENCE</scope>
    <source>
        <strain evidence="4">KSR 13</strain>
    </source>
</reference>
<dbReference type="SUPFAM" id="SSF52540">
    <property type="entry name" value="P-loop containing nucleoside triphosphate hydrolases"/>
    <property type="match status" value="1"/>
</dbReference>
<keyword evidence="1" id="KW-0547">Nucleotide-binding</keyword>
<keyword evidence="5" id="KW-1185">Reference proteome</keyword>
<dbReference type="InterPro" id="IPR003593">
    <property type="entry name" value="AAA+_ATPase"/>
</dbReference>
<protein>
    <submittedName>
        <fullName evidence="4">ABC transporter ATP-binding protein</fullName>
    </submittedName>
</protein>
<evidence type="ECO:0000256" key="1">
    <source>
        <dbReference type="ARBA" id="ARBA00022741"/>
    </source>
</evidence>
<dbReference type="RefSeq" id="WP_301238442.1">
    <property type="nucleotide sequence ID" value="NZ_JANRHH010000031.1"/>
</dbReference>
<feature type="domain" description="ABC transporter" evidence="3">
    <location>
        <begin position="2"/>
        <end position="229"/>
    </location>
</feature>
<gene>
    <name evidence="4" type="ORF">NWF35_07555</name>
</gene>